<dbReference type="HOGENOM" id="CLU_034178_1_1_9"/>
<keyword evidence="3 4" id="KW-0274">FAD</keyword>
<keyword evidence="7" id="KW-1185">Reference proteome</keyword>
<reference evidence="7" key="2">
    <citation type="submission" date="2011-02" db="EMBL/GenBank/DDBJ databases">
        <title>The complete genome of Syntrophobotulus glycolicus DSM 8271.</title>
        <authorList>
            <person name="Lucas S."/>
            <person name="Copeland A."/>
            <person name="Lapidus A."/>
            <person name="Bruce D."/>
            <person name="Goodwin L."/>
            <person name="Pitluck S."/>
            <person name="Kyrpides N."/>
            <person name="Mavromatis K."/>
            <person name="Pagani I."/>
            <person name="Ivanova N."/>
            <person name="Mikhailova N."/>
            <person name="Chertkov O."/>
            <person name="Held B."/>
            <person name="Detter J.C."/>
            <person name="Tapia R."/>
            <person name="Han C."/>
            <person name="Land M."/>
            <person name="Hauser L."/>
            <person name="Markowitz V."/>
            <person name="Cheng J.-F."/>
            <person name="Hugenholtz P."/>
            <person name="Woyke T."/>
            <person name="Wu D."/>
            <person name="Spring S."/>
            <person name="Schroeder M."/>
            <person name="Brambilla E."/>
            <person name="Klenk H.-P."/>
            <person name="Eisen J.A."/>
        </authorList>
    </citation>
    <scope>NUCLEOTIDE SEQUENCE [LARGE SCALE GENOMIC DNA]</scope>
    <source>
        <strain evidence="7">DSM 8271 / FlGlyR</strain>
    </source>
</reference>
<comment type="similarity">
    <text evidence="1">Belongs to the ETF alpha-subunit/FixB family.</text>
</comment>
<dbReference type="PANTHER" id="PTHR43153">
    <property type="entry name" value="ELECTRON TRANSFER FLAVOPROTEIN ALPHA"/>
    <property type="match status" value="1"/>
</dbReference>
<feature type="domain" description="Electron transfer flavoprotein alpha/beta-subunit N-terminal" evidence="5">
    <location>
        <begin position="9"/>
        <end position="196"/>
    </location>
</feature>
<dbReference type="KEGG" id="sgy:Sgly_1136"/>
<dbReference type="Pfam" id="PF00766">
    <property type="entry name" value="ETF_alpha"/>
    <property type="match status" value="1"/>
</dbReference>
<dbReference type="GO" id="GO:0009055">
    <property type="term" value="F:electron transfer activity"/>
    <property type="evidence" value="ECO:0007669"/>
    <property type="project" value="InterPro"/>
</dbReference>
<dbReference type="Gene3D" id="3.40.50.620">
    <property type="entry name" value="HUPs"/>
    <property type="match status" value="1"/>
</dbReference>
<dbReference type="FunFam" id="3.40.50.1220:FF:000001">
    <property type="entry name" value="Electron transfer flavoprotein, alpha subunit"/>
    <property type="match status" value="1"/>
</dbReference>
<dbReference type="PIRSF" id="PIRSF000089">
    <property type="entry name" value="Electra_flavoP_a"/>
    <property type="match status" value="1"/>
</dbReference>
<dbReference type="SMART" id="SM00893">
    <property type="entry name" value="ETF"/>
    <property type="match status" value="1"/>
</dbReference>
<feature type="binding site" evidence="4">
    <location>
        <begin position="246"/>
        <end position="247"/>
    </location>
    <ligand>
        <name>FAD</name>
        <dbReference type="ChEBI" id="CHEBI:57692"/>
    </ligand>
</feature>
<dbReference type="GO" id="GO:0033539">
    <property type="term" value="P:fatty acid beta-oxidation using acyl-CoA dehydrogenase"/>
    <property type="evidence" value="ECO:0007669"/>
    <property type="project" value="TreeGrafter"/>
</dbReference>
<evidence type="ECO:0000256" key="3">
    <source>
        <dbReference type="ARBA" id="ARBA00022827"/>
    </source>
</evidence>
<evidence type="ECO:0000259" key="5">
    <source>
        <dbReference type="SMART" id="SM00893"/>
    </source>
</evidence>
<evidence type="ECO:0000313" key="7">
    <source>
        <dbReference type="Proteomes" id="UP000007488"/>
    </source>
</evidence>
<keyword evidence="2" id="KW-0285">Flavoprotein</keyword>
<dbReference type="STRING" id="645991.Sgly_1136"/>
<dbReference type="SUPFAM" id="SSF52402">
    <property type="entry name" value="Adenine nucleotide alpha hydrolases-like"/>
    <property type="match status" value="1"/>
</dbReference>
<dbReference type="RefSeq" id="WP_013624331.1">
    <property type="nucleotide sequence ID" value="NC_015172.1"/>
</dbReference>
<evidence type="ECO:0000256" key="4">
    <source>
        <dbReference type="PIRSR" id="PIRSR000089-1"/>
    </source>
</evidence>
<dbReference type="InterPro" id="IPR014729">
    <property type="entry name" value="Rossmann-like_a/b/a_fold"/>
</dbReference>
<evidence type="ECO:0000256" key="2">
    <source>
        <dbReference type="ARBA" id="ARBA00022630"/>
    </source>
</evidence>
<dbReference type="CDD" id="cd01715">
    <property type="entry name" value="ETF_alpha"/>
    <property type="match status" value="1"/>
</dbReference>
<dbReference type="InterPro" id="IPR033947">
    <property type="entry name" value="ETF_alpha_N"/>
</dbReference>
<dbReference type="eggNOG" id="COG2025">
    <property type="taxonomic scope" value="Bacteria"/>
</dbReference>
<gene>
    <name evidence="6" type="ordered locus">Sgly_1136</name>
</gene>
<evidence type="ECO:0000313" key="6">
    <source>
        <dbReference type="EMBL" id="ADY55461.1"/>
    </source>
</evidence>
<feature type="binding site" evidence="4">
    <location>
        <position position="298"/>
    </location>
    <ligand>
        <name>FAD</name>
        <dbReference type="ChEBI" id="CHEBI:57692"/>
    </ligand>
</feature>
<reference evidence="6 7" key="1">
    <citation type="journal article" date="2011" name="Stand. Genomic Sci.">
        <title>Complete genome sequence of Syntrophobotulus glycolicus type strain (FlGlyR).</title>
        <authorList>
            <person name="Han C."/>
            <person name="Mwirichia R."/>
            <person name="Chertkov O."/>
            <person name="Held B."/>
            <person name="Lapidus A."/>
            <person name="Nolan M."/>
            <person name="Lucas S."/>
            <person name="Hammon N."/>
            <person name="Deshpande S."/>
            <person name="Cheng J.F."/>
            <person name="Tapia R."/>
            <person name="Goodwin L."/>
            <person name="Pitluck S."/>
            <person name="Huntemann M."/>
            <person name="Liolios K."/>
            <person name="Ivanova N."/>
            <person name="Pagani I."/>
            <person name="Mavromatis K."/>
            <person name="Ovchinikova G."/>
            <person name="Pati A."/>
            <person name="Chen A."/>
            <person name="Palaniappan K."/>
            <person name="Land M."/>
            <person name="Hauser L."/>
            <person name="Brambilla E.M."/>
            <person name="Rohde M."/>
            <person name="Spring S."/>
            <person name="Sikorski J."/>
            <person name="Goker M."/>
            <person name="Woyke T."/>
            <person name="Bristow J."/>
            <person name="Eisen J.A."/>
            <person name="Markowitz V."/>
            <person name="Hugenholtz P."/>
            <person name="Kyrpides N.C."/>
            <person name="Klenk H.P."/>
            <person name="Detter J.C."/>
        </authorList>
    </citation>
    <scope>NUCLEOTIDE SEQUENCE [LARGE SCALE GENOMIC DNA]</scope>
    <source>
        <strain evidence="7">DSM 8271 / FlGlyR</strain>
    </source>
</reference>
<dbReference type="AlphaFoldDB" id="F0SU78"/>
<dbReference type="EMBL" id="CP002547">
    <property type="protein sequence ID" value="ADY55461.1"/>
    <property type="molecule type" value="Genomic_DNA"/>
</dbReference>
<dbReference type="Proteomes" id="UP000007488">
    <property type="component" value="Chromosome"/>
</dbReference>
<dbReference type="SUPFAM" id="SSF52467">
    <property type="entry name" value="DHS-like NAD/FAD-binding domain"/>
    <property type="match status" value="1"/>
</dbReference>
<dbReference type="OrthoDB" id="9770286at2"/>
<dbReference type="InterPro" id="IPR029035">
    <property type="entry name" value="DHS-like_NAD/FAD-binding_dom"/>
</dbReference>
<comment type="cofactor">
    <cofactor evidence="4">
        <name>FAD</name>
        <dbReference type="ChEBI" id="CHEBI:57692"/>
    </cofactor>
    <text evidence="4">Binds 1 FAD per dimer.</text>
</comment>
<protein>
    <submittedName>
        <fullName evidence="6">Electron transfer flavoprotein alpha subunit</fullName>
    </submittedName>
</protein>
<feature type="binding site" evidence="4">
    <location>
        <begin position="260"/>
        <end position="264"/>
    </location>
    <ligand>
        <name>FAD</name>
        <dbReference type="ChEBI" id="CHEBI:57692"/>
    </ligand>
</feature>
<name>F0SU78_SYNGF</name>
<dbReference type="Gene3D" id="3.40.50.1220">
    <property type="entry name" value="TPP-binding domain"/>
    <property type="match status" value="1"/>
</dbReference>
<dbReference type="InterPro" id="IPR014731">
    <property type="entry name" value="ETF_asu_C"/>
</dbReference>
<sequence>MSNTEYKNIWVLIEAAQGKVRNVSLELIGRGKTLAAAGNEKLVAVVIGEETDSTGQTAAAYGADEVIFVTGDEYRAYTPDAYTHALVKLAEKYQPAVILIGATLNGKDLAARTAARLQTGSVADCLAVEAGESGEIIWTREILGGKALQQAVISTRPQIGTVRPGVYPKGQPDDTRSAAVIREDIRIAAAEIRTRLVDFIKTAGSAGPKLEEAGIVVSGGAGLQKPENFSLIKELAEALGAAVGASRAAVDAGWAPPTQQVGQSGKIIGPDLYIACGISGAAQHLAGIHSAKVIVAINKDPEAPIFEVADYGVVGDLFEVLPALTEEIRKIKTT</sequence>
<dbReference type="GO" id="GO:0050660">
    <property type="term" value="F:flavin adenine dinucleotide binding"/>
    <property type="evidence" value="ECO:0007669"/>
    <property type="project" value="InterPro"/>
</dbReference>
<dbReference type="InterPro" id="IPR001308">
    <property type="entry name" value="ETF_a/FixB"/>
</dbReference>
<dbReference type="Pfam" id="PF01012">
    <property type="entry name" value="ETF"/>
    <property type="match status" value="1"/>
</dbReference>
<evidence type="ECO:0000256" key="1">
    <source>
        <dbReference type="ARBA" id="ARBA00005817"/>
    </source>
</evidence>
<dbReference type="InterPro" id="IPR014730">
    <property type="entry name" value="ETF_a/b_N"/>
</dbReference>
<organism evidence="6 7">
    <name type="scientific">Syntrophobotulus glycolicus (strain DSM 8271 / FlGlyR)</name>
    <dbReference type="NCBI Taxonomy" id="645991"/>
    <lineage>
        <taxon>Bacteria</taxon>
        <taxon>Bacillati</taxon>
        <taxon>Bacillota</taxon>
        <taxon>Clostridia</taxon>
        <taxon>Eubacteriales</taxon>
        <taxon>Desulfitobacteriaceae</taxon>
        <taxon>Syntrophobotulus</taxon>
    </lineage>
</organism>
<feature type="binding site" evidence="4">
    <location>
        <begin position="277"/>
        <end position="284"/>
    </location>
    <ligand>
        <name>FAD</name>
        <dbReference type="ChEBI" id="CHEBI:57692"/>
    </ligand>
</feature>
<dbReference type="PANTHER" id="PTHR43153:SF1">
    <property type="entry name" value="ELECTRON TRANSFER FLAVOPROTEIN SUBUNIT ALPHA, MITOCHONDRIAL"/>
    <property type="match status" value="1"/>
</dbReference>
<accession>F0SU78</accession>
<proteinExistence type="inferred from homology"/>